<sequence>MARLQASGQVKPPTPHITKTFRFKVPCTPALQIYRNLKMNSNVLLRRLTSATPTILLSRSVAETPTISPWLRNTLRRNFPEIPSRLFSQTPTIFSSPFRLSSNNPNDTHDFEEDLDPSDPLSRYAQYKPKRQWPPDMTKLSPKHQFRLERKYRRRAALKFARPKWTKGTKLVQWSVIGFTLVYALLFMQWDDKGSPFDELRDVFFAGVKAVFSAPPSPGSVKKDRE</sequence>
<evidence type="ECO:0000313" key="2">
    <source>
        <dbReference type="EMBL" id="BCR83424.1"/>
    </source>
</evidence>
<dbReference type="Proteomes" id="UP000637239">
    <property type="component" value="Chromosome 1"/>
</dbReference>
<organism evidence="2 3">
    <name type="scientific">Aspergillus chevalieri</name>
    <name type="common">Eurotium chevalieri</name>
    <dbReference type="NCBI Taxonomy" id="182096"/>
    <lineage>
        <taxon>Eukaryota</taxon>
        <taxon>Fungi</taxon>
        <taxon>Dikarya</taxon>
        <taxon>Ascomycota</taxon>
        <taxon>Pezizomycotina</taxon>
        <taxon>Eurotiomycetes</taxon>
        <taxon>Eurotiomycetidae</taxon>
        <taxon>Eurotiales</taxon>
        <taxon>Aspergillaceae</taxon>
        <taxon>Aspergillus</taxon>
        <taxon>Aspergillus subgen. Aspergillus</taxon>
    </lineage>
</organism>
<keyword evidence="3" id="KW-1185">Reference proteome</keyword>
<proteinExistence type="predicted"/>
<keyword evidence="1" id="KW-0812">Transmembrane</keyword>
<dbReference type="AlphaFoldDB" id="A0A7R7VGN2"/>
<evidence type="ECO:0000313" key="3">
    <source>
        <dbReference type="Proteomes" id="UP000637239"/>
    </source>
</evidence>
<evidence type="ECO:0000256" key="1">
    <source>
        <dbReference type="SAM" id="Phobius"/>
    </source>
</evidence>
<dbReference type="EMBL" id="AP024416">
    <property type="protein sequence ID" value="BCR83424.1"/>
    <property type="molecule type" value="Genomic_DNA"/>
</dbReference>
<dbReference type="GeneID" id="66977783"/>
<reference evidence="2" key="2">
    <citation type="submission" date="2021-02" db="EMBL/GenBank/DDBJ databases">
        <title>Aspergillus chevalieri M1 genome sequence.</title>
        <authorList>
            <person name="Kadooka C."/>
            <person name="Mori K."/>
            <person name="Futagami T."/>
        </authorList>
    </citation>
    <scope>NUCLEOTIDE SEQUENCE</scope>
    <source>
        <strain evidence="2">M1</strain>
    </source>
</reference>
<accession>A0A7R7VGN2</accession>
<keyword evidence="1" id="KW-1133">Transmembrane helix</keyword>
<feature type="transmembrane region" description="Helical" evidence="1">
    <location>
        <begin position="171"/>
        <end position="190"/>
    </location>
</feature>
<reference evidence="2" key="1">
    <citation type="submission" date="2021-01" db="EMBL/GenBank/DDBJ databases">
        <authorList>
            <consortium name="Aspergillus chevalieri M1 genome sequencing consortium"/>
            <person name="Kazuki M."/>
            <person name="Futagami T."/>
        </authorList>
    </citation>
    <scope>NUCLEOTIDE SEQUENCE</scope>
    <source>
        <strain evidence="2">M1</strain>
    </source>
</reference>
<protein>
    <submittedName>
        <fullName evidence="2">Uncharacterized protein</fullName>
    </submittedName>
</protein>
<name>A0A7R7VGN2_ASPCH</name>
<dbReference type="RefSeq" id="XP_043131946.1">
    <property type="nucleotide sequence ID" value="XM_043283586.1"/>
</dbReference>
<dbReference type="KEGG" id="ache:ACHE_10826S"/>
<keyword evidence="1" id="KW-0472">Membrane</keyword>
<gene>
    <name evidence="2" type="ORF">ACHE_10826S</name>
</gene>